<name>A0A8E7G260_9VIRU</name>
<proteinExistence type="predicted"/>
<sequence>MAYSRYRRKPRRSYAKAARKPRSRSARPSRYTAKTRRYTRRRTMSRKRILNISSEKKRDKMLTYTNVSAASQTGTSNFTANPAIITGGSSVPFVGVWCCTARDNTTAGSGPKGTKFDQATRTSSSCFMVGLKEAIEIQVADGLPWQWRRICFTLKGSATANGNLPAPSSTFTPSLFTSAGYVRVFNGLTQTQQNNFFALLFQGALNSDWSDPLTAKVDTERVALKYDKVCTVASGNEQGIIRKYNRWHPMRHNLMYDDDEVGGSVTTSGYSVNSKVGMGDYWIIDIIKPRVGSTSANQILFNFESTLYWHEK</sequence>
<protein>
    <submittedName>
        <fullName evidence="2">Capsid protein</fullName>
    </submittedName>
</protein>
<reference evidence="2" key="1">
    <citation type="submission" date="2020-10" db="EMBL/GenBank/DDBJ databases">
        <title>CRESS DNA virus dark matter in the feces of wild birds.</title>
        <authorList>
            <person name="Yang S."/>
            <person name="Zhang W."/>
        </authorList>
    </citation>
    <scope>NUCLEOTIDE SEQUENCE</scope>
    <source>
        <strain evidence="2">Cra70gen3</strain>
    </source>
</reference>
<evidence type="ECO:0000256" key="1">
    <source>
        <dbReference type="SAM" id="MobiDB-lite"/>
    </source>
</evidence>
<evidence type="ECO:0000313" key="2">
    <source>
        <dbReference type="EMBL" id="QVW56473.1"/>
    </source>
</evidence>
<dbReference type="EMBL" id="MW182941">
    <property type="protein sequence ID" value="QVW56473.1"/>
    <property type="molecule type" value="Genomic_DNA"/>
</dbReference>
<organism evidence="2">
    <name type="scientific">Grus japonensis Genomoviridae sp</name>
    <dbReference type="NCBI Taxonomy" id="2814961"/>
    <lineage>
        <taxon>Viruses</taxon>
        <taxon>Monodnaviria</taxon>
        <taxon>Shotokuvirae</taxon>
        <taxon>Cressdnaviricota</taxon>
        <taxon>Repensiviricetes</taxon>
        <taxon>Geplafuvirales</taxon>
        <taxon>Genomoviridae</taxon>
    </lineage>
</organism>
<accession>A0A8E7G260</accession>
<feature type="region of interest" description="Disordered" evidence="1">
    <location>
        <begin position="1"/>
        <end position="40"/>
    </location>
</feature>